<evidence type="ECO:0000256" key="6">
    <source>
        <dbReference type="ARBA" id="ARBA00022692"/>
    </source>
</evidence>
<keyword evidence="11" id="KW-1208">Phospholipid metabolism</keyword>
<keyword evidence="16" id="KW-1185">Reference proteome</keyword>
<keyword evidence="4" id="KW-0444">Lipid biosynthesis</keyword>
<comment type="similarity">
    <text evidence="2">Belongs to the GPC1 family.</text>
</comment>
<evidence type="ECO:0000256" key="1">
    <source>
        <dbReference type="ARBA" id="ARBA00004141"/>
    </source>
</evidence>
<organism evidence="15 16">
    <name type="scientific">Wickerhamomyces mucosus</name>
    <dbReference type="NCBI Taxonomy" id="1378264"/>
    <lineage>
        <taxon>Eukaryota</taxon>
        <taxon>Fungi</taxon>
        <taxon>Dikarya</taxon>
        <taxon>Ascomycota</taxon>
        <taxon>Saccharomycotina</taxon>
        <taxon>Saccharomycetes</taxon>
        <taxon>Phaffomycetales</taxon>
        <taxon>Wickerhamomycetaceae</taxon>
        <taxon>Wickerhamomyces</taxon>
    </lineage>
</organism>
<accession>A0A9P8PMM5</accession>
<name>A0A9P8PMM5_9ASCO</name>
<feature type="transmembrane region" description="Helical" evidence="14">
    <location>
        <begin position="263"/>
        <end position="282"/>
    </location>
</feature>
<reference evidence="15" key="1">
    <citation type="journal article" date="2021" name="Open Biol.">
        <title>Shared evolutionary footprints suggest mitochondrial oxidative damage underlies multiple complex I losses in fungi.</title>
        <authorList>
            <person name="Schikora-Tamarit M.A."/>
            <person name="Marcet-Houben M."/>
            <person name="Nosek J."/>
            <person name="Gabaldon T."/>
        </authorList>
    </citation>
    <scope>NUCLEOTIDE SEQUENCE</scope>
    <source>
        <strain evidence="15">CBS6341</strain>
    </source>
</reference>
<dbReference type="InterPro" id="IPR021261">
    <property type="entry name" value="GPCAT"/>
</dbReference>
<evidence type="ECO:0000256" key="13">
    <source>
        <dbReference type="SAM" id="MobiDB-lite"/>
    </source>
</evidence>
<sequence length="482" mass="55590">MPTISPFETSSQRANNESSYIESTSNPDGSISLSNKTIIDGSPIKSATDTGEQVGSSINEINDGNASIKTSRTYSNSSVATTVSGSPLFYSSGYYNNSIETFPTEKISLLDILDPLSTTSPITKKYHQVKERSINRLNKIRDGTSKRREQYLNEFKDIDGLKRKLAERVEKLDKRLNNLFYASATEKCFYSLAVYNLFISGYMIGTYPQYFHIFYTALTGILLPIRIYTFWKKSFHYFLADLCYYVNGLVLVFIWIVPNSKHLYMVCFAFTFGTLSWAVVTWRNSLVLHSIDKTTSSFIHVMPPVVMYVITHQLPHDFKSRRFPAAVELITWNFFSGIIWTSFYYLIWQAAYHYFITIRKAQKIKEGRVTSFEWLRKSFSNKWIGKFVNGLPGPFPVIAFTLIQYGYQLLTMSICPLFFAYKQLASLFITFIFLVATYNGATYYVDYYGRRLEKEVARLQKEISELQSADDHDIYEDPHHVD</sequence>
<keyword evidence="12" id="KW-0012">Acyltransferase</keyword>
<feature type="transmembrane region" description="Helical" evidence="14">
    <location>
        <begin position="427"/>
        <end position="445"/>
    </location>
</feature>
<dbReference type="PANTHER" id="PTHR31201">
    <property type="entry name" value="OS01G0585100 PROTEIN"/>
    <property type="match status" value="1"/>
</dbReference>
<evidence type="ECO:0000256" key="10">
    <source>
        <dbReference type="ARBA" id="ARBA00023209"/>
    </source>
</evidence>
<gene>
    <name evidence="15" type="ORF">WICMUC_003034</name>
</gene>
<feature type="transmembrane region" description="Helical" evidence="14">
    <location>
        <begin position="334"/>
        <end position="355"/>
    </location>
</feature>
<comment type="subcellular location">
    <subcellularLocation>
        <location evidence="1">Membrane</location>
        <topology evidence="1">Multi-pass membrane protein</topology>
    </subcellularLocation>
</comment>
<evidence type="ECO:0000256" key="4">
    <source>
        <dbReference type="ARBA" id="ARBA00022516"/>
    </source>
</evidence>
<evidence type="ECO:0000313" key="16">
    <source>
        <dbReference type="Proteomes" id="UP000769528"/>
    </source>
</evidence>
<evidence type="ECO:0000256" key="9">
    <source>
        <dbReference type="ARBA" id="ARBA00023136"/>
    </source>
</evidence>
<keyword evidence="6 14" id="KW-0812">Transmembrane</keyword>
<feature type="region of interest" description="Disordered" evidence="13">
    <location>
        <begin position="1"/>
        <end position="37"/>
    </location>
</feature>
<evidence type="ECO:0000256" key="7">
    <source>
        <dbReference type="ARBA" id="ARBA00022989"/>
    </source>
</evidence>
<dbReference type="EMBL" id="JAEUBF010000796">
    <property type="protein sequence ID" value="KAH3674831.1"/>
    <property type="molecule type" value="Genomic_DNA"/>
</dbReference>
<proteinExistence type="inferred from homology"/>
<keyword evidence="7 14" id="KW-1133">Transmembrane helix</keyword>
<feature type="transmembrane region" description="Helical" evidence="14">
    <location>
        <begin position="294"/>
        <end position="314"/>
    </location>
</feature>
<dbReference type="OrthoDB" id="406287at2759"/>
<evidence type="ECO:0000256" key="11">
    <source>
        <dbReference type="ARBA" id="ARBA00023264"/>
    </source>
</evidence>
<feature type="transmembrane region" description="Helical" evidence="14">
    <location>
        <begin position="238"/>
        <end position="257"/>
    </location>
</feature>
<evidence type="ECO:0000256" key="14">
    <source>
        <dbReference type="SAM" id="Phobius"/>
    </source>
</evidence>
<dbReference type="Pfam" id="PF10998">
    <property type="entry name" value="DUF2838"/>
    <property type="match status" value="1"/>
</dbReference>
<dbReference type="PANTHER" id="PTHR31201:SF1">
    <property type="entry name" value="GLYCEROPHOSPHOCHOLINE ACYLTRANSFERASE 1"/>
    <property type="match status" value="1"/>
</dbReference>
<evidence type="ECO:0000256" key="8">
    <source>
        <dbReference type="ARBA" id="ARBA00023098"/>
    </source>
</evidence>
<evidence type="ECO:0000256" key="2">
    <source>
        <dbReference type="ARBA" id="ARBA00006675"/>
    </source>
</evidence>
<dbReference type="Proteomes" id="UP000769528">
    <property type="component" value="Unassembled WGS sequence"/>
</dbReference>
<evidence type="ECO:0000256" key="5">
    <source>
        <dbReference type="ARBA" id="ARBA00022679"/>
    </source>
</evidence>
<evidence type="ECO:0000256" key="3">
    <source>
        <dbReference type="ARBA" id="ARBA00019082"/>
    </source>
</evidence>
<keyword evidence="8" id="KW-0443">Lipid metabolism</keyword>
<keyword evidence="10" id="KW-0594">Phospholipid biosynthesis</keyword>
<dbReference type="GO" id="GO:0016746">
    <property type="term" value="F:acyltransferase activity"/>
    <property type="evidence" value="ECO:0007669"/>
    <property type="project" value="UniProtKB-KW"/>
</dbReference>
<evidence type="ECO:0000313" key="15">
    <source>
        <dbReference type="EMBL" id="KAH3674831.1"/>
    </source>
</evidence>
<keyword evidence="5" id="KW-0808">Transferase</keyword>
<evidence type="ECO:0000256" key="12">
    <source>
        <dbReference type="ARBA" id="ARBA00023315"/>
    </source>
</evidence>
<keyword evidence="9 14" id="KW-0472">Membrane</keyword>
<protein>
    <recommendedName>
        <fullName evidence="3">Glycerophosphocholine acyltransferase 1</fullName>
    </recommendedName>
</protein>
<dbReference type="AlphaFoldDB" id="A0A9P8PMM5"/>
<reference evidence="15" key="2">
    <citation type="submission" date="2021-01" db="EMBL/GenBank/DDBJ databases">
        <authorList>
            <person name="Schikora-Tamarit M.A."/>
        </authorList>
    </citation>
    <scope>NUCLEOTIDE SEQUENCE</scope>
    <source>
        <strain evidence="15">CBS6341</strain>
    </source>
</reference>
<comment type="caution">
    <text evidence="15">The sequence shown here is derived from an EMBL/GenBank/DDBJ whole genome shotgun (WGS) entry which is preliminary data.</text>
</comment>
<feature type="transmembrane region" description="Helical" evidence="14">
    <location>
        <begin position="213"/>
        <end position="231"/>
    </location>
</feature>
<feature type="transmembrane region" description="Helical" evidence="14">
    <location>
        <begin position="387"/>
        <end position="407"/>
    </location>
</feature>
<dbReference type="GO" id="GO:0006656">
    <property type="term" value="P:phosphatidylcholine biosynthetic process"/>
    <property type="evidence" value="ECO:0007669"/>
    <property type="project" value="TreeGrafter"/>
</dbReference>
<dbReference type="GO" id="GO:0016020">
    <property type="term" value="C:membrane"/>
    <property type="evidence" value="ECO:0007669"/>
    <property type="project" value="UniProtKB-SubCell"/>
</dbReference>